<protein>
    <recommendedName>
        <fullName evidence="4">Yip1 domain-containing protein</fullName>
    </recommendedName>
</protein>
<feature type="transmembrane region" description="Helical" evidence="1">
    <location>
        <begin position="166"/>
        <end position="187"/>
    </location>
</feature>
<accession>A0A5M6CRZ7</accession>
<dbReference type="RefSeq" id="WP_150011113.1">
    <property type="nucleotide sequence ID" value="NZ_VWSG01000003.1"/>
</dbReference>
<evidence type="ECO:0008006" key="4">
    <source>
        <dbReference type="Google" id="ProtNLM"/>
    </source>
</evidence>
<gene>
    <name evidence="2" type="ORF">F0460_05590</name>
</gene>
<dbReference type="EMBL" id="VWSG01000003">
    <property type="protein sequence ID" value="KAA5535909.1"/>
    <property type="molecule type" value="Genomic_DNA"/>
</dbReference>
<name>A0A5M6CRZ7_9FLAO</name>
<feature type="transmembrane region" description="Helical" evidence="1">
    <location>
        <begin position="16"/>
        <end position="36"/>
    </location>
</feature>
<comment type="caution">
    <text evidence="2">The sequence shown here is derived from an EMBL/GenBank/DDBJ whole genome shotgun (WGS) entry which is preliminary data.</text>
</comment>
<reference evidence="2 3" key="1">
    <citation type="submission" date="2019-09" db="EMBL/GenBank/DDBJ databases">
        <title>Genome sequence and assembly of Flavobacterium sp.</title>
        <authorList>
            <person name="Chhetri G."/>
        </authorList>
    </citation>
    <scope>NUCLEOTIDE SEQUENCE [LARGE SCALE GENOMIC DNA]</scope>
    <source>
        <strain evidence="2 3">SNL9</strain>
    </source>
</reference>
<dbReference type="AlphaFoldDB" id="A0A5M6CRZ7"/>
<dbReference type="Proteomes" id="UP000325141">
    <property type="component" value="Unassembled WGS sequence"/>
</dbReference>
<organism evidence="2 3">
    <name type="scientific">Paenimyroides baculatum</name>
    <dbReference type="NCBI Taxonomy" id="2608000"/>
    <lineage>
        <taxon>Bacteria</taxon>
        <taxon>Pseudomonadati</taxon>
        <taxon>Bacteroidota</taxon>
        <taxon>Flavobacteriia</taxon>
        <taxon>Flavobacteriales</taxon>
        <taxon>Flavobacteriaceae</taxon>
        <taxon>Paenimyroides</taxon>
    </lineage>
</organism>
<evidence type="ECO:0000256" key="1">
    <source>
        <dbReference type="SAM" id="Phobius"/>
    </source>
</evidence>
<feature type="transmembrane region" description="Helical" evidence="1">
    <location>
        <begin position="56"/>
        <end position="74"/>
    </location>
</feature>
<evidence type="ECO:0000313" key="2">
    <source>
        <dbReference type="EMBL" id="KAA5535909.1"/>
    </source>
</evidence>
<sequence length="190" mass="21657">MKKLLNPIEFYNDRKLLIVNLIIFVIGSTLAAYFRGWFDHTFHLSFRTDINFYKTFIESGVCVLLLGIFIFIAGKIINNKTRFIDALNLAFYIRIPFYLFALTNYDGRYSDLNSPIAEGNIMVALPSTSLDFIILIITSLLSLAILVFQFITIYKGFKTLSNAKKITDYLILAALLIVSMIVSSILLKNL</sequence>
<keyword evidence="1" id="KW-0472">Membrane</keyword>
<proteinExistence type="predicted"/>
<keyword evidence="1" id="KW-1133">Transmembrane helix</keyword>
<keyword evidence="3" id="KW-1185">Reference proteome</keyword>
<feature type="transmembrane region" description="Helical" evidence="1">
    <location>
        <begin position="132"/>
        <end position="154"/>
    </location>
</feature>
<evidence type="ECO:0000313" key="3">
    <source>
        <dbReference type="Proteomes" id="UP000325141"/>
    </source>
</evidence>
<keyword evidence="1" id="KW-0812">Transmembrane</keyword>